<reference evidence="3" key="1">
    <citation type="submission" date="2021-06" db="EMBL/GenBank/DDBJ databases">
        <authorList>
            <person name="Kallberg Y."/>
            <person name="Tangrot J."/>
            <person name="Rosling A."/>
        </authorList>
    </citation>
    <scope>NUCLEOTIDE SEQUENCE</scope>
    <source>
        <strain evidence="3">BR232B</strain>
    </source>
</reference>
<gene>
    <name evidence="3" type="ORF">PBRASI_LOCUS1731</name>
</gene>
<name>A0A9N8WIL6_9GLOM</name>
<feature type="region of interest" description="Disordered" evidence="2">
    <location>
        <begin position="29"/>
        <end position="49"/>
    </location>
</feature>
<organism evidence="3 4">
    <name type="scientific">Paraglomus brasilianum</name>
    <dbReference type="NCBI Taxonomy" id="144538"/>
    <lineage>
        <taxon>Eukaryota</taxon>
        <taxon>Fungi</taxon>
        <taxon>Fungi incertae sedis</taxon>
        <taxon>Mucoromycota</taxon>
        <taxon>Glomeromycotina</taxon>
        <taxon>Glomeromycetes</taxon>
        <taxon>Paraglomerales</taxon>
        <taxon>Paraglomeraceae</taxon>
        <taxon>Paraglomus</taxon>
    </lineage>
</organism>
<sequence>MTATVGSLGTLFSYIQPRVVDVPLNMAPRHDRTPSLTGNNTSATRLRYSGSSSTTCYNESLRQLDILSRNYTSVREDSKKRKPSQSTKLKKVSFNLKNALRSGQVALSDSEDIEHEAIMWKLKRMEVQAQAREVKRKLHKQNQEIRQKRRELQHLKTIEKQLLQWLETCDDNCEEIPQEKQVTAFDSLIAVSLRTLDDD</sequence>
<dbReference type="AlphaFoldDB" id="A0A9N8WIL6"/>
<dbReference type="EMBL" id="CAJVPI010000119">
    <property type="protein sequence ID" value="CAG8483928.1"/>
    <property type="molecule type" value="Genomic_DNA"/>
</dbReference>
<comment type="caution">
    <text evidence="3">The sequence shown here is derived from an EMBL/GenBank/DDBJ whole genome shotgun (WGS) entry which is preliminary data.</text>
</comment>
<protein>
    <submittedName>
        <fullName evidence="3">2746_t:CDS:1</fullName>
    </submittedName>
</protein>
<feature type="coiled-coil region" evidence="1">
    <location>
        <begin position="124"/>
        <end position="158"/>
    </location>
</feature>
<dbReference type="Proteomes" id="UP000789739">
    <property type="component" value="Unassembled WGS sequence"/>
</dbReference>
<proteinExistence type="predicted"/>
<dbReference type="OrthoDB" id="2434093at2759"/>
<keyword evidence="1" id="KW-0175">Coiled coil</keyword>
<evidence type="ECO:0000256" key="2">
    <source>
        <dbReference type="SAM" id="MobiDB-lite"/>
    </source>
</evidence>
<evidence type="ECO:0000313" key="4">
    <source>
        <dbReference type="Proteomes" id="UP000789739"/>
    </source>
</evidence>
<keyword evidence="4" id="KW-1185">Reference proteome</keyword>
<evidence type="ECO:0000256" key="1">
    <source>
        <dbReference type="SAM" id="Coils"/>
    </source>
</evidence>
<accession>A0A9N8WIL6</accession>
<evidence type="ECO:0000313" key="3">
    <source>
        <dbReference type="EMBL" id="CAG8483928.1"/>
    </source>
</evidence>
<feature type="compositionally biased region" description="Polar residues" evidence="2">
    <location>
        <begin position="34"/>
        <end position="49"/>
    </location>
</feature>